<evidence type="ECO:0000256" key="1">
    <source>
        <dbReference type="ARBA" id="ARBA00006545"/>
    </source>
</evidence>
<reference evidence="5" key="1">
    <citation type="submission" date="2021-12" db="EMBL/GenBank/DDBJ databases">
        <authorList>
            <person name="King R."/>
        </authorList>
    </citation>
    <scope>NUCLEOTIDE SEQUENCE</scope>
</reference>
<evidence type="ECO:0000259" key="4">
    <source>
        <dbReference type="Pfam" id="PF25037"/>
    </source>
</evidence>
<dbReference type="InterPro" id="IPR026847">
    <property type="entry name" value="VPS13"/>
</dbReference>
<feature type="region of interest" description="Disordered" evidence="2">
    <location>
        <begin position="1147"/>
        <end position="1170"/>
    </location>
</feature>
<dbReference type="PANTHER" id="PTHR16166:SF93">
    <property type="entry name" value="INTERMEMBRANE LIPID TRANSFER PROTEIN VPS13"/>
    <property type="match status" value="1"/>
</dbReference>
<feature type="region of interest" description="Disordered" evidence="2">
    <location>
        <begin position="407"/>
        <end position="428"/>
    </location>
</feature>
<feature type="domain" description="Intermembrane lipid transfer protein VPS13-like C-terminal" evidence="4">
    <location>
        <begin position="1684"/>
        <end position="1786"/>
    </location>
</feature>
<evidence type="ECO:0000259" key="3">
    <source>
        <dbReference type="Pfam" id="PF25036"/>
    </source>
</evidence>
<feature type="domain" description="Vacuolar protein sorting-associated protein 13 VPS13 adaptor binding" evidence="3">
    <location>
        <begin position="632"/>
        <end position="1116"/>
    </location>
</feature>
<evidence type="ECO:0000256" key="2">
    <source>
        <dbReference type="SAM" id="MobiDB-lite"/>
    </source>
</evidence>
<organism evidence="5 6">
    <name type="scientific">Brassicogethes aeneus</name>
    <name type="common">Rape pollen beetle</name>
    <name type="synonym">Meligethes aeneus</name>
    <dbReference type="NCBI Taxonomy" id="1431903"/>
    <lineage>
        <taxon>Eukaryota</taxon>
        <taxon>Metazoa</taxon>
        <taxon>Ecdysozoa</taxon>
        <taxon>Arthropoda</taxon>
        <taxon>Hexapoda</taxon>
        <taxon>Insecta</taxon>
        <taxon>Pterygota</taxon>
        <taxon>Neoptera</taxon>
        <taxon>Endopterygota</taxon>
        <taxon>Coleoptera</taxon>
        <taxon>Polyphaga</taxon>
        <taxon>Cucujiformia</taxon>
        <taxon>Nitidulidae</taxon>
        <taxon>Meligethinae</taxon>
        <taxon>Brassicogethes</taxon>
    </lineage>
</organism>
<accession>A0A9P0BBU9</accession>
<dbReference type="GO" id="GO:0006623">
    <property type="term" value="P:protein targeting to vacuole"/>
    <property type="evidence" value="ECO:0007669"/>
    <property type="project" value="TreeGrafter"/>
</dbReference>
<dbReference type="OrthoDB" id="428159at2759"/>
<dbReference type="Pfam" id="PF25036">
    <property type="entry name" value="VPS13_VAB"/>
    <property type="match status" value="1"/>
</dbReference>
<keyword evidence="6" id="KW-1185">Reference proteome</keyword>
<feature type="compositionally biased region" description="Acidic residues" evidence="2">
    <location>
        <begin position="409"/>
        <end position="427"/>
    </location>
</feature>
<evidence type="ECO:0000313" key="6">
    <source>
        <dbReference type="Proteomes" id="UP001154078"/>
    </source>
</evidence>
<dbReference type="Proteomes" id="UP001154078">
    <property type="component" value="Chromosome 6"/>
</dbReference>
<gene>
    <name evidence="5" type="ORF">MELIAE_LOCUS9696</name>
</gene>
<protein>
    <submittedName>
        <fullName evidence="5">Uncharacterized protein</fullName>
    </submittedName>
</protein>
<sequence length="1826" mass="210595">MTYRQSEKKNKNFEITFSELTLSLSVPFCDKVASFVLDCLPRDLIDFGIVNHGYEADFSYVSSKELMGSTSVLLRVKKPELIFYVESTSNKRRYFKTKTNVLMDYENRGGRENFSVNLGGTHSVFYNTGVYSFDPYLIVKHFDLEYINEYNEQSGQKISMNLSPVHVHLCSNVVHSLSDIFNDIIDHFKARDKEPSEITSTVEGECLWEPKKITQLLNKIEDFWEEKTVNRLALPEFFFLTSTEAVVVFELDQIPVLLFKSTIEINCNDWTSKLNFNCLFSLQANYFNEALQAWEPFVDPVVLDETEYKPWEASIKIMQDKAHAMLYTEENYVKPNDTDHRTSRCTTEDEDSADECMMYMEPVNSQGESKSRIKTNLSTFLEDSDSENEDQSMEKLASAISDLFTGDWNENEDSDCVQSSEGEEEENESLKEVKFNNAFKYDKNQSKSTYITIDAKNKLTFTITPDLIKVFHEIFTAYSTKILSVLENRSFIRLTNEIAPQAKIDLFKKKFDEVFLVCSKTYEKEESASNSPVREAYAELDNPIATKNWDEREDLDFNFNEEYLSSLNFPTESSGDLFTKINKYFLRIYVPNFPPMETPCYRRNWEKLIKLNGVGANQPYYLAAQHTISKSGRHVIISSPLKLKNETPHSLNILYQPSVLQQLNLEPVGNIINPFDTLMRITILEAYEEFNVPLYIAYHCKLFIQPAHSQGHYASETGIWWEDLATQIDTPINLQCNPKTNTETDLFCLKVVMRRNLDLKVSKAYSVPNYTIQLMPPVIINNMLPYRLEIKNKTVISMEPGEKVRVYSMDVSKDQKLPAQLEYNGVTCRAILNLNTQLDDKILVFTDESLKPNLILPINIKIDREGSCNIFFYTPYWIVNKTQLPVQLKASGTDAIINCDKESILLFTYKRHGKPSINMRVHNSNWSNDFGMECAGTTGLVVCKDHTRRKKYMVFTKCSISNICPQLTKIVTLMPSFIIVNHTEKHLRFMEHNEKTDLWNDLEPSQKMIFWPETNSMQMYVKFRDHKVISPPFFITTHHKTVLKMDKNGALTVEVIGGVNEPFTISFQSYKLGDAPIVVRNCCENKHLKISQQGHTEATLLNPNYSFMYTWDDPTTSRKLVWNVYGSKGQGFYIDITKDGFGEQKIRCQKDEQSDSDSSDSTHSPKNGKTKKDRRTIYWICYRDGLQRVLLFTQDCGMYRSTLKHVLQEKSHLDLLVSLSGVDFSIFTNQNRQKEHVLLSLSESPAIWEVNVGKKWKTLTLELASWIEDNYRMHHKNCQLKDYVYVDFDKMYMIKPFIAEIRRSYSPAVYIHFRKSDKYHYYNFKIQDLQIDDQHKNIIVVRPTLSKNIQDSDSFIDIAISKYTTNICQAYRYITIEIGDFALNVEKDLVTHLSQLLSVFKQFQGNALKGYFKDMSYIYSTFLDKKMMQEGIKTVIENVSIKDFIIQLNTGNETTSVLDGGISAANFLNYLFPMNVFPYMPIQGVNHKIPSIEHIELNQNLSQCLYYLFKQVATLFLQQYYSHVLGLQVLINYFAFYPSIEYNRLQTECISNVLYGTRCLLGHINMSPAALEQSILEIFENINMDEALLTRNQGVYFTSGMFPKLLAASSKNVETGVPIALSQLFTPNQKTNIVNPEKFFKTTGKALFALLTKYPDGMSDSVEVAVEAVKRASILGEPIQIKRRLTRYGSNILGLKPISLYGSLGKQLLDIIANGKFQSDTYCIHAALDKIGKFIIIVTLEHIIKVNKVKIWGPWDVEWVVDMDDVIKVNKNDQSELVIQLRSGKMGDSDHLRISSFKEIVSWLNDKIEQAMMINLESNSWTIPEI</sequence>
<dbReference type="PANTHER" id="PTHR16166">
    <property type="entry name" value="VACUOLAR PROTEIN SORTING-ASSOCIATED PROTEIN VPS13"/>
    <property type="match status" value="1"/>
</dbReference>
<dbReference type="Pfam" id="PF25037">
    <property type="entry name" value="VPS13_C"/>
    <property type="match status" value="1"/>
</dbReference>
<proteinExistence type="inferred from homology"/>
<dbReference type="InterPro" id="IPR009543">
    <property type="entry name" value="VPS13_VAB"/>
</dbReference>
<dbReference type="InterPro" id="IPR056748">
    <property type="entry name" value="VPS13-like_C"/>
</dbReference>
<name>A0A9P0BBU9_BRAAE</name>
<dbReference type="GO" id="GO:0045053">
    <property type="term" value="P:protein retention in Golgi apparatus"/>
    <property type="evidence" value="ECO:0007669"/>
    <property type="project" value="TreeGrafter"/>
</dbReference>
<dbReference type="EMBL" id="OV121137">
    <property type="protein sequence ID" value="CAH0559657.1"/>
    <property type="molecule type" value="Genomic_DNA"/>
</dbReference>
<evidence type="ECO:0000313" key="5">
    <source>
        <dbReference type="EMBL" id="CAH0559657.1"/>
    </source>
</evidence>
<comment type="similarity">
    <text evidence="1">Belongs to the VPS13 family.</text>
</comment>